<name>A0ABS8SJ45_DATST</name>
<evidence type="ECO:0000313" key="3">
    <source>
        <dbReference type="Proteomes" id="UP000823775"/>
    </source>
</evidence>
<dbReference type="InterPro" id="IPR019557">
    <property type="entry name" value="AminoTfrase-like_pln_mobile"/>
</dbReference>
<gene>
    <name evidence="2" type="ORF">HAX54_039405</name>
</gene>
<dbReference type="PANTHER" id="PTHR36607">
    <property type="entry name" value="1,2-DIHYDROXY-3-KETO-5-METHYLTHIOPENTENE DIOXYGENASE 4"/>
    <property type="match status" value="1"/>
</dbReference>
<keyword evidence="3" id="KW-1185">Reference proteome</keyword>
<dbReference type="EMBL" id="JACEIK010000546">
    <property type="protein sequence ID" value="MCD7458860.1"/>
    <property type="molecule type" value="Genomic_DNA"/>
</dbReference>
<proteinExistence type="predicted"/>
<dbReference type="PANTHER" id="PTHR36607:SF23">
    <property type="entry name" value="AMINOTRANSFERASE-LIKE PLANT MOBILE DOMAIN-CONTAINING PROTEIN"/>
    <property type="match status" value="1"/>
</dbReference>
<comment type="caution">
    <text evidence="2">The sequence shown here is derived from an EMBL/GenBank/DDBJ whole genome shotgun (WGS) entry which is preliminary data.</text>
</comment>
<dbReference type="Pfam" id="PF10536">
    <property type="entry name" value="PMD"/>
    <property type="match status" value="1"/>
</dbReference>
<protein>
    <recommendedName>
        <fullName evidence="1">Aminotransferase-like plant mobile domain-containing protein</fullName>
    </recommendedName>
</protein>
<evidence type="ECO:0000259" key="1">
    <source>
        <dbReference type="Pfam" id="PF10536"/>
    </source>
</evidence>
<dbReference type="Proteomes" id="UP000823775">
    <property type="component" value="Unassembled WGS sequence"/>
</dbReference>
<evidence type="ECO:0000313" key="2">
    <source>
        <dbReference type="EMBL" id="MCD7458860.1"/>
    </source>
</evidence>
<feature type="domain" description="Aminotransferase-like plant mobile" evidence="1">
    <location>
        <begin position="233"/>
        <end position="297"/>
    </location>
</feature>
<organism evidence="2 3">
    <name type="scientific">Datura stramonium</name>
    <name type="common">Jimsonweed</name>
    <name type="synonym">Common thornapple</name>
    <dbReference type="NCBI Taxonomy" id="4076"/>
    <lineage>
        <taxon>Eukaryota</taxon>
        <taxon>Viridiplantae</taxon>
        <taxon>Streptophyta</taxon>
        <taxon>Embryophyta</taxon>
        <taxon>Tracheophyta</taxon>
        <taxon>Spermatophyta</taxon>
        <taxon>Magnoliopsida</taxon>
        <taxon>eudicotyledons</taxon>
        <taxon>Gunneridae</taxon>
        <taxon>Pentapetalae</taxon>
        <taxon>asterids</taxon>
        <taxon>lamiids</taxon>
        <taxon>Solanales</taxon>
        <taxon>Solanaceae</taxon>
        <taxon>Solanoideae</taxon>
        <taxon>Datureae</taxon>
        <taxon>Datura</taxon>
    </lineage>
</organism>
<feature type="non-terminal residue" evidence="2">
    <location>
        <position position="330"/>
    </location>
</feature>
<accession>A0ABS8SJ45</accession>
<sequence>MVNFRDYTSPSSKLKYLIIESTESSVQTKLLVHTPLTGWYAGPWPPLRNTLHVTNWTSECKPTTARSSQTWSLQVPHHRYTNIASPLPSLGRRIVRADIRWGKIVVFEGEYRHISRGSFYEEVIPKATKLTCVDAKDQRYIPRVCEYLFTAFHYLQESKTDSSRVSLRRWIGFWYKKSLRYEPTLPRREKKTARLKFTHNPTGAIPETSQWSRDEEGVFSKLGVNPVNKEVTYLVAFLSCWLCAFVLPSEEGDFIRPETFKKETMMATKRNISLAVPVLASIYSGLNKISQSSQLDIVRIRFPIHYVYGWLAHYFKTHYAFSNGPSNPLM</sequence>
<reference evidence="2 3" key="1">
    <citation type="journal article" date="2021" name="BMC Genomics">
        <title>Datura genome reveals duplications of psychoactive alkaloid biosynthetic genes and high mutation rate following tissue culture.</title>
        <authorList>
            <person name="Rajewski A."/>
            <person name="Carter-House D."/>
            <person name="Stajich J."/>
            <person name="Litt A."/>
        </authorList>
    </citation>
    <scope>NUCLEOTIDE SEQUENCE [LARGE SCALE GENOMIC DNA]</scope>
    <source>
        <strain evidence="2">AR-01</strain>
    </source>
</reference>